<dbReference type="Pfam" id="PF08281">
    <property type="entry name" value="Sigma70_r4_2"/>
    <property type="match status" value="1"/>
</dbReference>
<dbReference type="InterPro" id="IPR013324">
    <property type="entry name" value="RNA_pol_sigma_r3/r4-like"/>
</dbReference>
<dbReference type="InterPro" id="IPR039425">
    <property type="entry name" value="RNA_pol_sigma-70-like"/>
</dbReference>
<dbReference type="SUPFAM" id="SSF88946">
    <property type="entry name" value="Sigma2 domain of RNA polymerase sigma factors"/>
    <property type="match status" value="1"/>
</dbReference>
<dbReference type="PANTHER" id="PTHR43133">
    <property type="entry name" value="RNA POLYMERASE ECF-TYPE SIGMA FACTO"/>
    <property type="match status" value="1"/>
</dbReference>
<dbReference type="RefSeq" id="WP_073585252.1">
    <property type="nucleotide sequence ID" value="NZ_CBCSEA010000014.1"/>
</dbReference>
<evidence type="ECO:0000313" key="7">
    <source>
        <dbReference type="EMBL" id="SHO74283.1"/>
    </source>
</evidence>
<evidence type="ECO:0000259" key="6">
    <source>
        <dbReference type="Pfam" id="PF08281"/>
    </source>
</evidence>
<keyword evidence="8" id="KW-1185">Reference proteome</keyword>
<dbReference type="SUPFAM" id="SSF88659">
    <property type="entry name" value="Sigma3 and sigma4 domains of RNA polymerase sigma factors"/>
    <property type="match status" value="1"/>
</dbReference>
<dbReference type="Gene3D" id="1.10.1740.10">
    <property type="match status" value="1"/>
</dbReference>
<dbReference type="InterPro" id="IPR014284">
    <property type="entry name" value="RNA_pol_sigma-70_dom"/>
</dbReference>
<dbReference type="Pfam" id="PF04542">
    <property type="entry name" value="Sigma70_r2"/>
    <property type="match status" value="1"/>
</dbReference>
<proteinExistence type="inferred from homology"/>
<name>A0A1M7ZZJ2_9FLAO</name>
<dbReference type="AlphaFoldDB" id="A0A1M7ZZJ2"/>
<dbReference type="CDD" id="cd06171">
    <property type="entry name" value="Sigma70_r4"/>
    <property type="match status" value="1"/>
</dbReference>
<dbReference type="InterPro" id="IPR036388">
    <property type="entry name" value="WH-like_DNA-bd_sf"/>
</dbReference>
<evidence type="ECO:0000256" key="1">
    <source>
        <dbReference type="ARBA" id="ARBA00010641"/>
    </source>
</evidence>
<dbReference type="Gene3D" id="1.10.10.10">
    <property type="entry name" value="Winged helix-like DNA-binding domain superfamily/Winged helix DNA-binding domain"/>
    <property type="match status" value="1"/>
</dbReference>
<evidence type="ECO:0000256" key="2">
    <source>
        <dbReference type="ARBA" id="ARBA00023015"/>
    </source>
</evidence>
<dbReference type="NCBIfam" id="TIGR02937">
    <property type="entry name" value="sigma70-ECF"/>
    <property type="match status" value="1"/>
</dbReference>
<dbReference type="EMBL" id="FRYK01000007">
    <property type="protein sequence ID" value="SHO74283.1"/>
    <property type="molecule type" value="Genomic_DNA"/>
</dbReference>
<dbReference type="STRING" id="416016.SAMN05443547_2673"/>
<dbReference type="PANTHER" id="PTHR43133:SF51">
    <property type="entry name" value="RNA POLYMERASE SIGMA FACTOR"/>
    <property type="match status" value="1"/>
</dbReference>
<keyword evidence="4" id="KW-0804">Transcription</keyword>
<protein>
    <submittedName>
        <fullName evidence="7">RNA polymerase sigma-70 factor, ECF subfamily</fullName>
    </submittedName>
</protein>
<organism evidence="7 8">
    <name type="scientific">Flavobacterium cucumis</name>
    <dbReference type="NCBI Taxonomy" id="416016"/>
    <lineage>
        <taxon>Bacteria</taxon>
        <taxon>Pseudomonadati</taxon>
        <taxon>Bacteroidota</taxon>
        <taxon>Flavobacteriia</taxon>
        <taxon>Flavobacteriales</taxon>
        <taxon>Flavobacteriaceae</taxon>
        <taxon>Flavobacterium</taxon>
    </lineage>
</organism>
<dbReference type="InterPro" id="IPR013249">
    <property type="entry name" value="RNA_pol_sigma70_r4_t2"/>
</dbReference>
<evidence type="ECO:0000256" key="4">
    <source>
        <dbReference type="ARBA" id="ARBA00023163"/>
    </source>
</evidence>
<keyword evidence="3" id="KW-0731">Sigma factor</keyword>
<dbReference type="GO" id="GO:0003677">
    <property type="term" value="F:DNA binding"/>
    <property type="evidence" value="ECO:0007669"/>
    <property type="project" value="InterPro"/>
</dbReference>
<evidence type="ECO:0000259" key="5">
    <source>
        <dbReference type="Pfam" id="PF04542"/>
    </source>
</evidence>
<evidence type="ECO:0000313" key="8">
    <source>
        <dbReference type="Proteomes" id="UP000184611"/>
    </source>
</evidence>
<dbReference type="InterPro" id="IPR007627">
    <property type="entry name" value="RNA_pol_sigma70_r2"/>
</dbReference>
<dbReference type="OrthoDB" id="9780326at2"/>
<evidence type="ECO:0000256" key="3">
    <source>
        <dbReference type="ARBA" id="ARBA00023082"/>
    </source>
</evidence>
<keyword evidence="2" id="KW-0805">Transcription regulation</keyword>
<dbReference type="GO" id="GO:0016987">
    <property type="term" value="F:sigma factor activity"/>
    <property type="evidence" value="ECO:0007669"/>
    <property type="project" value="UniProtKB-KW"/>
</dbReference>
<gene>
    <name evidence="7" type="ORF">SAMN05443547_2673</name>
</gene>
<feature type="domain" description="RNA polymerase sigma factor 70 region 4 type 2" evidence="6">
    <location>
        <begin position="121"/>
        <end position="173"/>
    </location>
</feature>
<dbReference type="GO" id="GO:0006352">
    <property type="term" value="P:DNA-templated transcription initiation"/>
    <property type="evidence" value="ECO:0007669"/>
    <property type="project" value="InterPro"/>
</dbReference>
<sequence>MQDEKAFILELLNPKTQNVAFQKLLQLYQKPLYYHIRNMVLNHEDADDVLQNTMLKVFRNLKNFKGESKLYSWMYRIATNEALTLLQQRAKKQGISNVEAQQKAIEKLESDVYFEGTELQLQLQKAIATLPQKQQIVFTMRYFEEIKYEEMSDILNTSVGALKASYHIAVKKIEDFLKTN</sequence>
<dbReference type="Proteomes" id="UP000184611">
    <property type="component" value="Unassembled WGS sequence"/>
</dbReference>
<comment type="similarity">
    <text evidence="1">Belongs to the sigma-70 factor family. ECF subfamily.</text>
</comment>
<reference evidence="8" key="1">
    <citation type="submission" date="2016-12" db="EMBL/GenBank/DDBJ databases">
        <authorList>
            <person name="Varghese N."/>
            <person name="Submissions S."/>
        </authorList>
    </citation>
    <scope>NUCLEOTIDE SEQUENCE [LARGE SCALE GENOMIC DNA]</scope>
    <source>
        <strain evidence="8">DSM 18830</strain>
    </source>
</reference>
<accession>A0A1M7ZZJ2</accession>
<feature type="domain" description="RNA polymerase sigma-70 region 2" evidence="5">
    <location>
        <begin position="25"/>
        <end position="90"/>
    </location>
</feature>
<dbReference type="InterPro" id="IPR013325">
    <property type="entry name" value="RNA_pol_sigma_r2"/>
</dbReference>